<gene>
    <name evidence="1" type="ORF">SAMD00023353_0203890</name>
</gene>
<dbReference type="OrthoDB" id="4772022at2759"/>
<protein>
    <submittedName>
        <fullName evidence="1">Uncharacterized protein</fullName>
    </submittedName>
</protein>
<evidence type="ECO:0000313" key="1">
    <source>
        <dbReference type="EMBL" id="GAP90126.2"/>
    </source>
</evidence>
<organism evidence="1">
    <name type="scientific">Rosellinia necatrix</name>
    <name type="common">White root-rot fungus</name>
    <dbReference type="NCBI Taxonomy" id="77044"/>
    <lineage>
        <taxon>Eukaryota</taxon>
        <taxon>Fungi</taxon>
        <taxon>Dikarya</taxon>
        <taxon>Ascomycota</taxon>
        <taxon>Pezizomycotina</taxon>
        <taxon>Sordariomycetes</taxon>
        <taxon>Xylariomycetidae</taxon>
        <taxon>Xylariales</taxon>
        <taxon>Xylariaceae</taxon>
        <taxon>Rosellinia</taxon>
    </lineage>
</organism>
<dbReference type="Proteomes" id="UP000054516">
    <property type="component" value="Unassembled WGS sequence"/>
</dbReference>
<evidence type="ECO:0000313" key="2">
    <source>
        <dbReference type="Proteomes" id="UP000054516"/>
    </source>
</evidence>
<sequence length="193" mass="21725">MPGPDGVADALNEPEWPFHYPPVVAGVVQNHQVRLSIASHDDLNAMAEFIAEYSWRMKHDAGTLEHVRGVTEEQKWTLLVERYTAGLTAIMDCCVAGSMSGVVLKIQHRGKVQGVMALNLVTPALSDSWSQHELEQSWRSQTCWIYPAAYTDILAELVGGAENRGRTVLSTFCPVYRYQKEKKRKKNKKKEIL</sequence>
<keyword evidence="2" id="KW-1185">Reference proteome</keyword>
<dbReference type="AlphaFoldDB" id="A0A1W2TP14"/>
<reference evidence="1" key="1">
    <citation type="submission" date="2016-03" db="EMBL/GenBank/DDBJ databases">
        <title>Draft genome sequence of Rosellinia necatrix.</title>
        <authorList>
            <person name="Kanematsu S."/>
        </authorList>
    </citation>
    <scope>NUCLEOTIDE SEQUENCE [LARGE SCALE GENOMIC DNA]</scope>
    <source>
        <strain evidence="1">W97</strain>
    </source>
</reference>
<name>A0A1W2TP14_ROSNE</name>
<proteinExistence type="predicted"/>
<dbReference type="EMBL" id="DF977447">
    <property type="protein sequence ID" value="GAP90126.2"/>
    <property type="molecule type" value="Genomic_DNA"/>
</dbReference>
<accession>A0A1W2TP14</accession>